<keyword evidence="1" id="KW-0812">Transmembrane</keyword>
<sequence>MINQQVNLFQPIFRKERKLLSFKVLTQACAAVLIVLFIMYGWSVQQTQQMETDLAQLKKRQTQFSTQLAEVSVRLAGMKTDTAPQLALASLEQELAARQKVVAALTRVKNSYTHGISNY</sequence>
<evidence type="ECO:0000256" key="1">
    <source>
        <dbReference type="SAM" id="Phobius"/>
    </source>
</evidence>
<gene>
    <name evidence="2" type="ORF">MNBD_GAMMA19-136</name>
</gene>
<feature type="non-terminal residue" evidence="2">
    <location>
        <position position="119"/>
    </location>
</feature>
<evidence type="ECO:0000313" key="2">
    <source>
        <dbReference type="EMBL" id="VAW95098.1"/>
    </source>
</evidence>
<keyword evidence="1" id="KW-1133">Transmembrane helix</keyword>
<name>A0A3B0ZNR7_9ZZZZ</name>
<dbReference type="EMBL" id="UOFV01000045">
    <property type="protein sequence ID" value="VAW95098.1"/>
    <property type="molecule type" value="Genomic_DNA"/>
</dbReference>
<reference evidence="2" key="1">
    <citation type="submission" date="2018-06" db="EMBL/GenBank/DDBJ databases">
        <authorList>
            <person name="Zhirakovskaya E."/>
        </authorList>
    </citation>
    <scope>NUCLEOTIDE SEQUENCE</scope>
</reference>
<organism evidence="2">
    <name type="scientific">hydrothermal vent metagenome</name>
    <dbReference type="NCBI Taxonomy" id="652676"/>
    <lineage>
        <taxon>unclassified sequences</taxon>
        <taxon>metagenomes</taxon>
        <taxon>ecological metagenomes</taxon>
    </lineage>
</organism>
<feature type="transmembrane region" description="Helical" evidence="1">
    <location>
        <begin position="20"/>
        <end position="42"/>
    </location>
</feature>
<protein>
    <submittedName>
        <fullName evidence="2">Uncharacterized protein</fullName>
    </submittedName>
</protein>
<proteinExistence type="predicted"/>
<accession>A0A3B0ZNR7</accession>
<dbReference type="AlphaFoldDB" id="A0A3B0ZNR7"/>
<keyword evidence="1" id="KW-0472">Membrane</keyword>